<dbReference type="SUPFAM" id="SSF48225">
    <property type="entry name" value="Seven-hairpin glycosidases"/>
    <property type="match status" value="1"/>
</dbReference>
<dbReference type="FunFam" id="1.50.10.10:FF:000016">
    <property type="entry name" value="alpha-1,2-Mannosidase"/>
    <property type="match status" value="1"/>
</dbReference>
<keyword evidence="12" id="KW-0378">Hydrolase</keyword>
<dbReference type="CAZy" id="GH47">
    <property type="family name" value="Glycoside Hydrolase Family 47"/>
</dbReference>
<dbReference type="GO" id="GO:0004571">
    <property type="term" value="F:mannosyl-oligosaccharide 1,2-alpha-mannosidase activity"/>
    <property type="evidence" value="ECO:0007669"/>
    <property type="project" value="InterPro"/>
</dbReference>
<protein>
    <recommendedName>
        <fullName evidence="12">alpha-1,2-Mannosidase</fullName>
        <ecNumber evidence="12">3.2.1.-</ecNumber>
    </recommendedName>
</protein>
<dbReference type="InterPro" id="IPR012341">
    <property type="entry name" value="6hp_glycosidase-like_sf"/>
</dbReference>
<keyword evidence="12" id="KW-0326">Glycosidase</keyword>
<dbReference type="Pfam" id="PF01532">
    <property type="entry name" value="Glyco_hydro_47"/>
    <property type="match status" value="1"/>
</dbReference>
<proteinExistence type="inferred from homology"/>
<name>B6VBZ4_9PELO</name>
<dbReference type="GO" id="GO:0005509">
    <property type="term" value="F:calcium ion binding"/>
    <property type="evidence" value="ECO:0007669"/>
    <property type="project" value="InterPro"/>
</dbReference>
<keyword evidence="7" id="KW-0472">Membrane</keyword>
<keyword evidence="3" id="KW-0812">Transmembrane</keyword>
<reference evidence="13" key="1">
    <citation type="journal article" date="2008" name="Genome Res.">
        <title>Multigenome DNA sequence conservation identifies Hox cis-regulatory elements.</title>
        <authorList>
            <person name="Kuntz S.G."/>
            <person name="Schwarz E.M."/>
            <person name="DeModena J.A."/>
            <person name="De Buysscher T."/>
            <person name="Trout D."/>
            <person name="Shizuya H."/>
            <person name="Sternberg P.W."/>
            <person name="Wold B.J."/>
        </authorList>
    </citation>
    <scope>NUCLEOTIDE SEQUENCE</scope>
    <source>
        <strain evidence="13">PS1010</strain>
    </source>
</reference>
<dbReference type="EMBL" id="FJ362380">
    <property type="protein sequence ID" value="ACI49237.1"/>
    <property type="molecule type" value="Genomic_DNA"/>
</dbReference>
<evidence type="ECO:0000256" key="4">
    <source>
        <dbReference type="ARBA" id="ARBA00022824"/>
    </source>
</evidence>
<comment type="function">
    <text evidence="9">Extracts misfolded glycoproteins, but not glycoproteins undergoing productive folding, from the calnexin cycle. It is directly involved in endoplasmic reticulum-associated degradation (ERAD) and targets misfolded glycoproteins for degradation in an N-glycan-independent manner, probably by forming a complex with SEL1L. It has low mannosidase activity, catalyzing mannose trimming from Man8GlcNAc2 to Man7GlcNAc2.</text>
</comment>
<sequence length="546" mass="62327">MSEEEVKYSSFSEGDLKYAKTKTREMFYFGWENYMRHAFPADELDPINCKGRGADHQNPDNININDVLGDYSLTLIDTLDSLVVFQDPFEFKRAVNNVIRYVDFEKNTTVQVFESTIRVIGSLLSAHLIAIDKSRKFGDFYIEEYDGELLTLAHDLASRLLPAFDGTETGLPYTRVNLLKGVLPGTTNSTCTAGAGSLLLEFGLLSRLLGDETFENLARRVNDKLWKLRDFATGLHGNLINIQTGEWLGNLATLGAGVDSFYEYMLKSYILFGDRKDLQMFNESFVKILNYMRRGRTKCQDSGDPPIFVNVDSRDGSTSNTWIDSLQASFSGVLVLAGEIDEAVCHHALYYSVWKKYGVLPERFNWQLKAPDVNFYPLRPEFAESTYLLYSATKNPFYLNVGLEILESIDSITRVKCGFATVHDVLDGSLEDRMESFFLAETMKYLYLLFDLENPINKHQENILFSTEGHIFPIRKDLRFFEERENNEEGESEEEFEEFVTTITDFAGRNKSCETAENFSGGVPPLRHHQIKQLFDIVGVDSHNWV</sequence>
<evidence type="ECO:0000256" key="9">
    <source>
        <dbReference type="ARBA" id="ARBA00060207"/>
    </source>
</evidence>
<feature type="active site" evidence="10">
    <location>
        <position position="381"/>
    </location>
</feature>
<evidence type="ECO:0000313" key="13">
    <source>
        <dbReference type="EMBL" id="ACI49237.1"/>
    </source>
</evidence>
<keyword evidence="11" id="KW-0479">Metal-binding</keyword>
<evidence type="ECO:0000256" key="5">
    <source>
        <dbReference type="ARBA" id="ARBA00022968"/>
    </source>
</evidence>
<dbReference type="GO" id="GO:0044322">
    <property type="term" value="C:endoplasmic reticulum quality control compartment"/>
    <property type="evidence" value="ECO:0007669"/>
    <property type="project" value="GOC"/>
</dbReference>
<evidence type="ECO:0000256" key="8">
    <source>
        <dbReference type="ARBA" id="ARBA00023180"/>
    </source>
</evidence>
<dbReference type="GO" id="GO:0005789">
    <property type="term" value="C:endoplasmic reticulum membrane"/>
    <property type="evidence" value="ECO:0007669"/>
    <property type="project" value="UniProtKB-SubCell"/>
</dbReference>
<keyword evidence="6" id="KW-1133">Transmembrane helix</keyword>
<evidence type="ECO:0000256" key="12">
    <source>
        <dbReference type="RuleBase" id="RU361193"/>
    </source>
</evidence>
<evidence type="ECO:0000256" key="10">
    <source>
        <dbReference type="PIRSR" id="PIRSR601382-1"/>
    </source>
</evidence>
<dbReference type="EC" id="3.2.1.-" evidence="12"/>
<keyword evidence="4" id="KW-0256">Endoplasmic reticulum</keyword>
<comment type="subcellular location">
    <subcellularLocation>
        <location evidence="1">Endoplasmic reticulum membrane</location>
        <topology evidence="1">Single-pass type II membrane protein</topology>
    </subcellularLocation>
</comment>
<dbReference type="PANTHER" id="PTHR45679:SF5">
    <property type="entry name" value="ER DEGRADATION-ENHANCING ALPHA-MANNOSIDASE-LIKE PROTEIN 1"/>
    <property type="match status" value="1"/>
</dbReference>
<keyword evidence="8" id="KW-0325">Glycoprotein</keyword>
<evidence type="ECO:0000256" key="7">
    <source>
        <dbReference type="ARBA" id="ARBA00023136"/>
    </source>
</evidence>
<dbReference type="GO" id="GO:1904380">
    <property type="term" value="P:endoplasmic reticulum mannose trimming"/>
    <property type="evidence" value="ECO:0007669"/>
    <property type="project" value="InterPro"/>
</dbReference>
<feature type="active site" evidence="10">
    <location>
        <position position="259"/>
    </location>
</feature>
<keyword evidence="11" id="KW-0106">Calcium</keyword>
<accession>B6VBZ4</accession>
<dbReference type="InterPro" id="IPR036026">
    <property type="entry name" value="Seven-hairpin_glycosidases"/>
</dbReference>
<dbReference type="PANTHER" id="PTHR45679">
    <property type="entry name" value="ER DEGRADATION-ENHANCING ALPHA-MANNOSIDASE-LIKE PROTEIN 2"/>
    <property type="match status" value="1"/>
</dbReference>
<dbReference type="AlphaFoldDB" id="B6VBZ4"/>
<feature type="active site" description="Proton donor" evidence="10">
    <location>
        <position position="362"/>
    </location>
</feature>
<evidence type="ECO:0000256" key="3">
    <source>
        <dbReference type="ARBA" id="ARBA00022692"/>
    </source>
</evidence>
<dbReference type="InterPro" id="IPR044674">
    <property type="entry name" value="EDEM1/2/3"/>
</dbReference>
<feature type="active site" description="Proton donor" evidence="10">
    <location>
        <position position="114"/>
    </location>
</feature>
<evidence type="ECO:0000256" key="2">
    <source>
        <dbReference type="ARBA" id="ARBA00007658"/>
    </source>
</evidence>
<keyword evidence="5" id="KW-0735">Signal-anchor</keyword>
<evidence type="ECO:0000256" key="1">
    <source>
        <dbReference type="ARBA" id="ARBA00004648"/>
    </source>
</evidence>
<feature type="binding site" evidence="11">
    <location>
        <position position="467"/>
    </location>
    <ligand>
        <name>Ca(2+)</name>
        <dbReference type="ChEBI" id="CHEBI:29108"/>
    </ligand>
</feature>
<comment type="cofactor">
    <cofactor evidence="11">
        <name>Ca(2+)</name>
        <dbReference type="ChEBI" id="CHEBI:29108"/>
    </cofactor>
</comment>
<dbReference type="InterPro" id="IPR001382">
    <property type="entry name" value="Glyco_hydro_47"/>
</dbReference>
<dbReference type="GO" id="GO:0005975">
    <property type="term" value="P:carbohydrate metabolic process"/>
    <property type="evidence" value="ECO:0007669"/>
    <property type="project" value="InterPro"/>
</dbReference>
<comment type="similarity">
    <text evidence="2 12">Belongs to the glycosyl hydrolase 47 family.</text>
</comment>
<dbReference type="PRINTS" id="PR00747">
    <property type="entry name" value="GLYHDRLASE47"/>
</dbReference>
<evidence type="ECO:0000256" key="6">
    <source>
        <dbReference type="ARBA" id="ARBA00022989"/>
    </source>
</evidence>
<evidence type="ECO:0000256" key="11">
    <source>
        <dbReference type="PIRSR" id="PIRSR601382-2"/>
    </source>
</evidence>
<dbReference type="Gene3D" id="1.50.10.10">
    <property type="match status" value="1"/>
</dbReference>
<organism evidence="13">
    <name type="scientific">Caenorhabditis angaria</name>
    <dbReference type="NCBI Taxonomy" id="860376"/>
    <lineage>
        <taxon>Eukaryota</taxon>
        <taxon>Metazoa</taxon>
        <taxon>Ecdysozoa</taxon>
        <taxon>Nematoda</taxon>
        <taxon>Chromadorea</taxon>
        <taxon>Rhabditida</taxon>
        <taxon>Rhabditina</taxon>
        <taxon>Rhabditomorpha</taxon>
        <taxon>Rhabditoidea</taxon>
        <taxon>Rhabditidae</taxon>
        <taxon>Peloderinae</taxon>
        <taxon>Caenorhabditis</taxon>
    </lineage>
</organism>
<gene>
    <name evidence="13" type="ORF">Csp3_JD06.003</name>
</gene>